<organism evidence="9 10">
    <name type="scientific">Potamilus streckersoni</name>
    <dbReference type="NCBI Taxonomy" id="2493646"/>
    <lineage>
        <taxon>Eukaryota</taxon>
        <taxon>Metazoa</taxon>
        <taxon>Spiralia</taxon>
        <taxon>Lophotrochozoa</taxon>
        <taxon>Mollusca</taxon>
        <taxon>Bivalvia</taxon>
        <taxon>Autobranchia</taxon>
        <taxon>Heteroconchia</taxon>
        <taxon>Palaeoheterodonta</taxon>
        <taxon>Unionida</taxon>
        <taxon>Unionoidea</taxon>
        <taxon>Unionidae</taxon>
        <taxon>Ambleminae</taxon>
        <taxon>Lampsilini</taxon>
        <taxon>Potamilus</taxon>
    </lineage>
</organism>
<name>A0AAE0TB59_9BIVA</name>
<feature type="compositionally biased region" description="Polar residues" evidence="7">
    <location>
        <begin position="32"/>
        <end position="42"/>
    </location>
</feature>
<dbReference type="EC" id="3.1.3.48" evidence="6"/>
<dbReference type="PROSITE" id="PS50206">
    <property type="entry name" value="RHODANESE_3"/>
    <property type="match status" value="1"/>
</dbReference>
<dbReference type="CDD" id="cd01530">
    <property type="entry name" value="Cdc25"/>
    <property type="match status" value="1"/>
</dbReference>
<dbReference type="GO" id="GO:0004725">
    <property type="term" value="F:protein tyrosine phosphatase activity"/>
    <property type="evidence" value="ECO:0007669"/>
    <property type="project" value="UniProtKB-UniRule"/>
</dbReference>
<comment type="similarity">
    <text evidence="1 6">Belongs to the MPI phosphatase family.</text>
</comment>
<accession>A0AAE0TB59</accession>
<sequence length="331" mass="37676">MASTPAKSNSSLYGEDMESLPTPDEKGDNHKASSGKSTKNGASISCSKLATAIEENLNMIDKTFQEEFQIRRPVRKPLWRFYSFDIRRSLLTPKRPADNNVEDISPGAKRIRDETLTTPKISFTENSPKTAIVDALEKLCGDTEFIADGSKPYCLPTVRGKHSDLKLISPNTVADVLKGSYSDQVESCTIIDCRYPYEYEAGHIKGAINMYCREEVITLLYRPLISCSGTKRNILIFHCEFSSERGPKLNRFLRNQDRELHKGDYPQLTYPEVYLLEGGYKAFYDLHKDLCDPCGYKPMLHQDHVKDLRYFRGKSKSWSAGEKLRKTRFAL</sequence>
<keyword evidence="5 6" id="KW-0131">Cell cycle</keyword>
<keyword evidence="6" id="KW-0498">Mitosis</keyword>
<comment type="caution">
    <text evidence="9">The sequence shown here is derived from an EMBL/GenBank/DDBJ whole genome shotgun (WGS) entry which is preliminary data.</text>
</comment>
<proteinExistence type="inferred from homology"/>
<reference evidence="9" key="1">
    <citation type="journal article" date="2021" name="Genome Biol. Evol.">
        <title>A High-Quality Reference Genome for a Parasitic Bivalve with Doubly Uniparental Inheritance (Bivalvia: Unionida).</title>
        <authorList>
            <person name="Smith C.H."/>
        </authorList>
    </citation>
    <scope>NUCLEOTIDE SEQUENCE</scope>
    <source>
        <strain evidence="9">CHS0354</strain>
    </source>
</reference>
<keyword evidence="3 6" id="KW-0378">Hydrolase</keyword>
<dbReference type="PANTHER" id="PTHR10828:SF17">
    <property type="entry name" value="PROTEIN-TYROSINE-PHOSPHATASE"/>
    <property type="match status" value="1"/>
</dbReference>
<feature type="compositionally biased region" description="Polar residues" evidence="7">
    <location>
        <begin position="1"/>
        <end position="12"/>
    </location>
</feature>
<protein>
    <recommendedName>
        <fullName evidence="6">M-phase inducer phosphatase</fullName>
        <ecNumber evidence="6">3.1.3.48</ecNumber>
    </recommendedName>
</protein>
<dbReference type="AlphaFoldDB" id="A0AAE0TB59"/>
<keyword evidence="2 6" id="KW-0132">Cell division</keyword>
<dbReference type="SUPFAM" id="SSF52821">
    <property type="entry name" value="Rhodanese/Cell cycle control phosphatase"/>
    <property type="match status" value="1"/>
</dbReference>
<dbReference type="SMART" id="SM00450">
    <property type="entry name" value="RHOD"/>
    <property type="match status" value="1"/>
</dbReference>
<comment type="catalytic activity">
    <reaction evidence="6">
        <text>O-phospho-L-tyrosyl-[protein] + H2O = L-tyrosyl-[protein] + phosphate</text>
        <dbReference type="Rhea" id="RHEA:10684"/>
        <dbReference type="Rhea" id="RHEA-COMP:10136"/>
        <dbReference type="Rhea" id="RHEA-COMP:20101"/>
        <dbReference type="ChEBI" id="CHEBI:15377"/>
        <dbReference type="ChEBI" id="CHEBI:43474"/>
        <dbReference type="ChEBI" id="CHEBI:46858"/>
        <dbReference type="ChEBI" id="CHEBI:61978"/>
        <dbReference type="EC" id="3.1.3.48"/>
    </reaction>
</comment>
<dbReference type="GO" id="GO:0000086">
    <property type="term" value="P:G2/M transition of mitotic cell cycle"/>
    <property type="evidence" value="ECO:0007669"/>
    <property type="project" value="TreeGrafter"/>
</dbReference>
<dbReference type="GO" id="GO:0005737">
    <property type="term" value="C:cytoplasm"/>
    <property type="evidence" value="ECO:0007669"/>
    <property type="project" value="TreeGrafter"/>
</dbReference>
<evidence type="ECO:0000313" key="10">
    <source>
        <dbReference type="Proteomes" id="UP001195483"/>
    </source>
</evidence>
<evidence type="ECO:0000256" key="4">
    <source>
        <dbReference type="ARBA" id="ARBA00022912"/>
    </source>
</evidence>
<feature type="region of interest" description="Disordered" evidence="7">
    <location>
        <begin position="1"/>
        <end position="42"/>
    </location>
</feature>
<evidence type="ECO:0000256" key="5">
    <source>
        <dbReference type="ARBA" id="ARBA00023306"/>
    </source>
</evidence>
<reference evidence="9" key="2">
    <citation type="journal article" date="2021" name="Genome Biol. Evol.">
        <title>Developing a high-quality reference genome for a parasitic bivalve with doubly uniparental inheritance (Bivalvia: Unionida).</title>
        <authorList>
            <person name="Smith C.H."/>
        </authorList>
    </citation>
    <scope>NUCLEOTIDE SEQUENCE</scope>
    <source>
        <strain evidence="9">CHS0354</strain>
        <tissue evidence="9">Mantle</tissue>
    </source>
</reference>
<dbReference type="GO" id="GO:0110032">
    <property type="term" value="P:positive regulation of G2/MI transition of meiotic cell cycle"/>
    <property type="evidence" value="ECO:0007669"/>
    <property type="project" value="TreeGrafter"/>
</dbReference>
<dbReference type="PANTHER" id="PTHR10828">
    <property type="entry name" value="M-PHASE INDUCER PHOSPHATASE DUAL SPECIFICITY PHOSPHATASE CDC25"/>
    <property type="match status" value="1"/>
</dbReference>
<comment type="function">
    <text evidence="6">Tyrosine protein phosphatase which functions as a dosage-dependent inducer of mitotic progression.</text>
</comment>
<evidence type="ECO:0000256" key="2">
    <source>
        <dbReference type="ARBA" id="ARBA00022618"/>
    </source>
</evidence>
<dbReference type="GO" id="GO:0005634">
    <property type="term" value="C:nucleus"/>
    <property type="evidence" value="ECO:0007669"/>
    <property type="project" value="TreeGrafter"/>
</dbReference>
<dbReference type="GO" id="GO:0010971">
    <property type="term" value="P:positive regulation of G2/M transition of mitotic cell cycle"/>
    <property type="evidence" value="ECO:0007669"/>
    <property type="project" value="TreeGrafter"/>
</dbReference>
<dbReference type="PRINTS" id="PR00716">
    <property type="entry name" value="MPIPHPHTASE"/>
</dbReference>
<keyword evidence="10" id="KW-1185">Reference proteome</keyword>
<dbReference type="InterPro" id="IPR000751">
    <property type="entry name" value="MPI_Phosphatase"/>
</dbReference>
<evidence type="ECO:0000313" key="9">
    <source>
        <dbReference type="EMBL" id="KAK3607190.1"/>
    </source>
</evidence>
<dbReference type="GO" id="GO:0032502">
    <property type="term" value="P:developmental process"/>
    <property type="evidence" value="ECO:0007669"/>
    <property type="project" value="UniProtKB-ARBA"/>
</dbReference>
<dbReference type="InterPro" id="IPR036873">
    <property type="entry name" value="Rhodanese-like_dom_sf"/>
</dbReference>
<dbReference type="GO" id="GO:0051301">
    <property type="term" value="P:cell division"/>
    <property type="evidence" value="ECO:0007669"/>
    <property type="project" value="UniProtKB-UniRule"/>
</dbReference>
<dbReference type="FunFam" id="3.40.250.10:FF:000036">
    <property type="entry name" value="M-phase inducer phosphatase"/>
    <property type="match status" value="1"/>
</dbReference>
<reference evidence="9" key="3">
    <citation type="submission" date="2023-05" db="EMBL/GenBank/DDBJ databases">
        <authorList>
            <person name="Smith C.H."/>
        </authorList>
    </citation>
    <scope>NUCLEOTIDE SEQUENCE</scope>
    <source>
        <strain evidence="9">CHS0354</strain>
        <tissue evidence="9">Mantle</tissue>
    </source>
</reference>
<keyword evidence="4 6" id="KW-0904">Protein phosphatase</keyword>
<evidence type="ECO:0000256" key="1">
    <source>
        <dbReference type="ARBA" id="ARBA00011065"/>
    </source>
</evidence>
<gene>
    <name evidence="9" type="ORF">CHS0354_007106</name>
</gene>
<dbReference type="Gene3D" id="3.40.250.10">
    <property type="entry name" value="Rhodanese-like domain"/>
    <property type="match status" value="1"/>
</dbReference>
<evidence type="ECO:0000256" key="6">
    <source>
        <dbReference type="RuleBase" id="RU368028"/>
    </source>
</evidence>
<dbReference type="GO" id="GO:0009794">
    <property type="term" value="P:regulation of mitotic cell cycle, embryonic"/>
    <property type="evidence" value="ECO:0007669"/>
    <property type="project" value="UniProtKB-ARBA"/>
</dbReference>
<evidence type="ECO:0000256" key="7">
    <source>
        <dbReference type="SAM" id="MobiDB-lite"/>
    </source>
</evidence>
<dbReference type="Pfam" id="PF00581">
    <property type="entry name" value="Rhodanese"/>
    <property type="match status" value="1"/>
</dbReference>
<dbReference type="Proteomes" id="UP001195483">
    <property type="component" value="Unassembled WGS sequence"/>
</dbReference>
<feature type="domain" description="Rhodanese" evidence="8">
    <location>
        <begin position="184"/>
        <end position="292"/>
    </location>
</feature>
<dbReference type="EMBL" id="JAEAOA010000479">
    <property type="protein sequence ID" value="KAK3607190.1"/>
    <property type="molecule type" value="Genomic_DNA"/>
</dbReference>
<dbReference type="InterPro" id="IPR001763">
    <property type="entry name" value="Rhodanese-like_dom"/>
</dbReference>
<evidence type="ECO:0000256" key="3">
    <source>
        <dbReference type="ARBA" id="ARBA00022801"/>
    </source>
</evidence>
<evidence type="ECO:0000259" key="8">
    <source>
        <dbReference type="PROSITE" id="PS50206"/>
    </source>
</evidence>